<dbReference type="Proteomes" id="UP000799538">
    <property type="component" value="Unassembled WGS sequence"/>
</dbReference>
<evidence type="ECO:0000313" key="2">
    <source>
        <dbReference type="Proteomes" id="UP000799538"/>
    </source>
</evidence>
<organism evidence="1 2">
    <name type="scientific">Elsinoe ampelina</name>
    <dbReference type="NCBI Taxonomy" id="302913"/>
    <lineage>
        <taxon>Eukaryota</taxon>
        <taxon>Fungi</taxon>
        <taxon>Dikarya</taxon>
        <taxon>Ascomycota</taxon>
        <taxon>Pezizomycotina</taxon>
        <taxon>Dothideomycetes</taxon>
        <taxon>Dothideomycetidae</taxon>
        <taxon>Myriangiales</taxon>
        <taxon>Elsinoaceae</taxon>
        <taxon>Elsinoe</taxon>
    </lineage>
</organism>
<evidence type="ECO:0000313" key="1">
    <source>
        <dbReference type="EMBL" id="KAF2227727.1"/>
    </source>
</evidence>
<sequence length="168" mass="17745">MCSFLPRTMVEGKYKRSMELPQKGQTTTLRLEHCRQVSSNATPYTQPYPTSLLPSVILGTALLKSRTMQPSFRLGIFLLFAALLSFSSTSPLPAPRGIGGVIVKGLADGLAAGAQDAWADNRQAAATAKDTAASSSPSRSQAWKPTANNPLVALALAAGIKFPSLIKA</sequence>
<gene>
    <name evidence="1" type="ORF">BDZ85DRAFT_6714</name>
</gene>
<protein>
    <submittedName>
        <fullName evidence="1">Uncharacterized protein</fullName>
    </submittedName>
</protein>
<accession>A0A6A6GPY2</accession>
<reference evidence="2" key="1">
    <citation type="journal article" date="2020" name="Stud. Mycol.">
        <title>101 Dothideomycetes genomes: A test case for predicting lifestyles and emergence of pathogens.</title>
        <authorList>
            <person name="Haridas S."/>
            <person name="Albert R."/>
            <person name="Binder M."/>
            <person name="Bloem J."/>
            <person name="LaButti K."/>
            <person name="Salamov A."/>
            <person name="Andreopoulos B."/>
            <person name="Baker S."/>
            <person name="Barry K."/>
            <person name="Bills G."/>
            <person name="Bluhm B."/>
            <person name="Cannon C."/>
            <person name="Castanera R."/>
            <person name="Culley D."/>
            <person name="Daum C."/>
            <person name="Ezra D."/>
            <person name="Gonzalez J."/>
            <person name="Henrissat B."/>
            <person name="Kuo A."/>
            <person name="Liang C."/>
            <person name="Lipzen A."/>
            <person name="Lutzoni F."/>
            <person name="Magnuson J."/>
            <person name="Mondo S."/>
            <person name="Nolan M."/>
            <person name="Ohm R."/>
            <person name="Pangilinan J."/>
            <person name="Park H.-J."/>
            <person name="Ramirez L."/>
            <person name="Alfaro M."/>
            <person name="Sun H."/>
            <person name="Tritt A."/>
            <person name="Yoshinaga Y."/>
            <person name="Zwiers L.-H."/>
            <person name="Turgeon B."/>
            <person name="Goodwin S."/>
            <person name="Spatafora J."/>
            <person name="Crous P."/>
            <person name="Grigoriev I."/>
        </authorList>
    </citation>
    <scope>NUCLEOTIDE SEQUENCE [LARGE SCALE GENOMIC DNA]</scope>
    <source>
        <strain evidence="2">CECT 20119</strain>
    </source>
</reference>
<dbReference type="AlphaFoldDB" id="A0A6A6GPY2"/>
<keyword evidence="2" id="KW-1185">Reference proteome</keyword>
<proteinExistence type="predicted"/>
<dbReference type="EMBL" id="ML992501">
    <property type="protein sequence ID" value="KAF2227727.1"/>
    <property type="molecule type" value="Genomic_DNA"/>
</dbReference>
<name>A0A6A6GPY2_9PEZI</name>